<dbReference type="GO" id="GO:0005737">
    <property type="term" value="C:cytoplasm"/>
    <property type="evidence" value="ECO:0007669"/>
    <property type="project" value="TreeGrafter"/>
</dbReference>
<dbReference type="InterPro" id="IPR029510">
    <property type="entry name" value="Ald_DH_CS_GLU"/>
</dbReference>
<reference evidence="10" key="1">
    <citation type="submission" date="2016-10" db="EMBL/GenBank/DDBJ databases">
        <authorList>
            <person name="Varghese N."/>
            <person name="Submissions S."/>
        </authorList>
    </citation>
    <scope>NUCLEOTIDE SEQUENCE [LARGE SCALE GENOMIC DNA]</scope>
    <source>
        <strain evidence="10">CGMCC 1.7666</strain>
    </source>
</reference>
<evidence type="ECO:0000256" key="6">
    <source>
        <dbReference type="PROSITE-ProRule" id="PRU10007"/>
    </source>
</evidence>
<dbReference type="InterPro" id="IPR012394">
    <property type="entry name" value="Aldehyde_DH_NAD(P)"/>
</dbReference>
<dbReference type="SUPFAM" id="SSF53720">
    <property type="entry name" value="ALDH-like"/>
    <property type="match status" value="1"/>
</dbReference>
<dbReference type="InterPro" id="IPR016162">
    <property type="entry name" value="Ald_DH_N"/>
</dbReference>
<dbReference type="PANTHER" id="PTHR43570">
    <property type="entry name" value="ALDEHYDE DEHYDROGENASE"/>
    <property type="match status" value="1"/>
</dbReference>
<sequence>MHDIVSLPARGRLQDVFDLQRRAWSEQGALSVERREEALGALADALVRRADEFARVIAQDFGHRSLHETKLADLYPVVSSLRHARKHFRRWMKPQRRPIQMMFQPASGRVHYQALGVVGIVSPWNYPVQLALSPLAGALAAGNRILIKPSELTPRTSALLAHVIEEVFDESEVAVVQGGVDVAQAFIRLKFDHLFFTGSTAVGREVMKAAAENLVPVTLELGGKSPTIICPEYPIEKAAERIAVGKLFNAGQTCIAPDYVLIPRAQQSEFIAAFRNAVVRLYPTFSANPDYTAIISERHYERLRKLIADAQTKGAVVHEVGSDNEILETAGRKIAPVLLTEVPDSALAMQEEIFGPVLPVVTYEDIEDAIRFISDRPHPLALYVFSHDRRLVEHILDRTTSGGAAINETLLHCVQEELPFGGVGNSGMGAYHGEAGFRTFSHARSVFQQARINGAGMTKPPYGSRIERMLSFLLR</sequence>
<dbReference type="Pfam" id="PF00171">
    <property type="entry name" value="Aldedh"/>
    <property type="match status" value="1"/>
</dbReference>
<accession>A0A1G5BIH5</accession>
<dbReference type="InterPro" id="IPR015590">
    <property type="entry name" value="Aldehyde_DH_dom"/>
</dbReference>
<dbReference type="InterPro" id="IPR016163">
    <property type="entry name" value="Ald_DH_C"/>
</dbReference>
<keyword evidence="10" id="KW-1185">Reference proteome</keyword>
<dbReference type="PANTHER" id="PTHR43570:SF20">
    <property type="entry name" value="ALDEHYDE DEHYDROGENASE ALDX-RELATED"/>
    <property type="match status" value="1"/>
</dbReference>
<proteinExistence type="inferred from homology"/>
<evidence type="ECO:0000256" key="4">
    <source>
        <dbReference type="PIRNR" id="PIRNR036492"/>
    </source>
</evidence>
<dbReference type="InterPro" id="IPR016161">
    <property type="entry name" value="Ald_DH/histidinol_DH"/>
</dbReference>
<dbReference type="AlphaFoldDB" id="A0A1G5BIH5"/>
<gene>
    <name evidence="9" type="ORF">SAMN02927923_00252</name>
</gene>
<evidence type="ECO:0000313" key="9">
    <source>
        <dbReference type="EMBL" id="SCX89961.1"/>
    </source>
</evidence>
<evidence type="ECO:0000256" key="3">
    <source>
        <dbReference type="ARBA" id="ARBA00023027"/>
    </source>
</evidence>
<dbReference type="FunFam" id="3.40.309.10:FF:000003">
    <property type="entry name" value="Aldehyde dehydrogenase"/>
    <property type="match status" value="1"/>
</dbReference>
<dbReference type="GO" id="GO:0004029">
    <property type="term" value="F:aldehyde dehydrogenase (NAD+) activity"/>
    <property type="evidence" value="ECO:0007669"/>
    <property type="project" value="TreeGrafter"/>
</dbReference>
<feature type="domain" description="Aldehyde dehydrogenase" evidence="8">
    <location>
        <begin position="22"/>
        <end position="446"/>
    </location>
</feature>
<dbReference type="Proteomes" id="UP000199569">
    <property type="component" value="Unassembled WGS sequence"/>
</dbReference>
<feature type="active site" evidence="5">
    <location>
        <position position="254"/>
    </location>
</feature>
<organism evidence="9 10">
    <name type="scientific">Microvirga guangxiensis</name>
    <dbReference type="NCBI Taxonomy" id="549386"/>
    <lineage>
        <taxon>Bacteria</taxon>
        <taxon>Pseudomonadati</taxon>
        <taxon>Pseudomonadota</taxon>
        <taxon>Alphaproteobacteria</taxon>
        <taxon>Hyphomicrobiales</taxon>
        <taxon>Methylobacteriaceae</taxon>
        <taxon>Microvirga</taxon>
    </lineage>
</organism>
<dbReference type="OrthoDB" id="9812625at2"/>
<feature type="active site" evidence="5 6">
    <location>
        <position position="220"/>
    </location>
</feature>
<dbReference type="PIRSF" id="PIRSF036492">
    <property type="entry name" value="ALDH"/>
    <property type="match status" value="1"/>
</dbReference>
<dbReference type="CDD" id="cd07133">
    <property type="entry name" value="ALDH_CALDH_CalB"/>
    <property type="match status" value="1"/>
</dbReference>
<dbReference type="EMBL" id="FMVJ01000002">
    <property type="protein sequence ID" value="SCX89961.1"/>
    <property type="molecule type" value="Genomic_DNA"/>
</dbReference>
<dbReference type="GO" id="GO:0006081">
    <property type="term" value="P:aldehyde metabolic process"/>
    <property type="evidence" value="ECO:0007669"/>
    <property type="project" value="InterPro"/>
</dbReference>
<dbReference type="Gene3D" id="3.40.605.10">
    <property type="entry name" value="Aldehyde Dehydrogenase, Chain A, domain 1"/>
    <property type="match status" value="1"/>
</dbReference>
<evidence type="ECO:0000256" key="5">
    <source>
        <dbReference type="PIRSR" id="PIRSR036492-1"/>
    </source>
</evidence>
<dbReference type="FunFam" id="3.40.605.10:FF:000004">
    <property type="entry name" value="Aldehyde dehydrogenase"/>
    <property type="match status" value="1"/>
</dbReference>
<dbReference type="Gene3D" id="3.40.309.10">
    <property type="entry name" value="Aldehyde Dehydrogenase, Chain A, domain 2"/>
    <property type="match status" value="1"/>
</dbReference>
<keyword evidence="3" id="KW-0520">NAD</keyword>
<dbReference type="RefSeq" id="WP_091128539.1">
    <property type="nucleotide sequence ID" value="NZ_FMVJ01000002.1"/>
</dbReference>
<evidence type="ECO:0000256" key="2">
    <source>
        <dbReference type="ARBA" id="ARBA00023002"/>
    </source>
</evidence>
<evidence type="ECO:0000256" key="7">
    <source>
        <dbReference type="RuleBase" id="RU003345"/>
    </source>
</evidence>
<evidence type="ECO:0000313" key="10">
    <source>
        <dbReference type="Proteomes" id="UP000199569"/>
    </source>
</evidence>
<evidence type="ECO:0000259" key="8">
    <source>
        <dbReference type="Pfam" id="PF00171"/>
    </source>
</evidence>
<dbReference type="PROSITE" id="PS00687">
    <property type="entry name" value="ALDEHYDE_DEHYDR_GLU"/>
    <property type="match status" value="1"/>
</dbReference>
<dbReference type="STRING" id="549386.SAMN02927923_00252"/>
<keyword evidence="2 4" id="KW-0560">Oxidoreductase</keyword>
<protein>
    <recommendedName>
        <fullName evidence="4">Aldehyde dehydrogenase</fullName>
    </recommendedName>
</protein>
<dbReference type="PROSITE" id="PS00070">
    <property type="entry name" value="ALDEHYDE_DEHYDR_CYS"/>
    <property type="match status" value="1"/>
</dbReference>
<evidence type="ECO:0000256" key="1">
    <source>
        <dbReference type="ARBA" id="ARBA00009986"/>
    </source>
</evidence>
<name>A0A1G5BIH5_9HYPH</name>
<dbReference type="InterPro" id="IPR016160">
    <property type="entry name" value="Ald_DH_CS_CYS"/>
</dbReference>
<comment type="similarity">
    <text evidence="1 4 7">Belongs to the aldehyde dehydrogenase family.</text>
</comment>